<dbReference type="SUPFAM" id="SSF51197">
    <property type="entry name" value="Clavaminate synthase-like"/>
    <property type="match status" value="1"/>
</dbReference>
<evidence type="ECO:0000313" key="1">
    <source>
        <dbReference type="EMBL" id="GGA54699.1"/>
    </source>
</evidence>
<protein>
    <recommendedName>
        <fullName evidence="3">Phytanoyl-CoA dioxygenase</fullName>
    </recommendedName>
</protein>
<evidence type="ECO:0008006" key="3">
    <source>
        <dbReference type="Google" id="ProtNLM"/>
    </source>
</evidence>
<accession>A0ABQ1H0Q4</accession>
<gene>
    <name evidence="1" type="ORF">GCM10011395_26380</name>
</gene>
<dbReference type="RefSeq" id="WP_229733125.1">
    <property type="nucleotide sequence ID" value="NZ_BMDW01000017.1"/>
</dbReference>
<dbReference type="Proteomes" id="UP000618591">
    <property type="component" value="Unassembled WGS sequence"/>
</dbReference>
<dbReference type="PANTHER" id="PTHR31630">
    <property type="entry name" value="PHYTANOYL-COA DIOXYGENASE-RELATED-RELATED"/>
    <property type="match status" value="1"/>
</dbReference>
<name>A0ABQ1H0Q4_9SPHN</name>
<sequence length="264" mass="29033">MGHRDGGTADAERVARYHAALDGAPLPAATAARLAAIDAMPPVLDAADLAHWDEHGFVIVRAAIDPALVHDTAALVWRIVGATPDDPDSWYGKSHNGIMVQHFQSAQQDTIRRAARIHKAFAQLWGTTDLWMNTDRLGFNPPARGDWNFAGQPLHWDDSLIRPIPFGTQGILYLTDTAAEQGALRLIPGFHHRLDAWLDSLGDRDPRLVDLTAQAVPIAANAGDLIIWRSELPHGATTNHGRAPRLVQYMAMYPPTPIVERDWL</sequence>
<evidence type="ECO:0000313" key="2">
    <source>
        <dbReference type="Proteomes" id="UP000618591"/>
    </source>
</evidence>
<comment type="caution">
    <text evidence="1">The sequence shown here is derived from an EMBL/GenBank/DDBJ whole genome shotgun (WGS) entry which is preliminary data.</text>
</comment>
<dbReference type="PANTHER" id="PTHR31630:SF6">
    <property type="entry name" value="PHYTANOYL-COA DIOXYGENASE-RELATED"/>
    <property type="match status" value="1"/>
</dbReference>
<dbReference type="Pfam" id="PF05721">
    <property type="entry name" value="PhyH"/>
    <property type="match status" value="1"/>
</dbReference>
<organism evidence="1 2">
    <name type="scientific">Sphingomonas psychrolutea</name>
    <dbReference type="NCBI Taxonomy" id="1259676"/>
    <lineage>
        <taxon>Bacteria</taxon>
        <taxon>Pseudomonadati</taxon>
        <taxon>Pseudomonadota</taxon>
        <taxon>Alphaproteobacteria</taxon>
        <taxon>Sphingomonadales</taxon>
        <taxon>Sphingomonadaceae</taxon>
        <taxon>Sphingomonas</taxon>
    </lineage>
</organism>
<proteinExistence type="predicted"/>
<dbReference type="EMBL" id="BMDW01000017">
    <property type="protein sequence ID" value="GGA54699.1"/>
    <property type="molecule type" value="Genomic_DNA"/>
</dbReference>
<dbReference type="InterPro" id="IPR008775">
    <property type="entry name" value="Phytyl_CoA_dOase-like"/>
</dbReference>
<dbReference type="Gene3D" id="2.60.120.620">
    <property type="entry name" value="q2cbj1_9rhob like domain"/>
    <property type="match status" value="1"/>
</dbReference>
<reference evidence="2" key="1">
    <citation type="journal article" date="2019" name="Int. J. Syst. Evol. Microbiol.">
        <title>The Global Catalogue of Microorganisms (GCM) 10K type strain sequencing project: providing services to taxonomists for standard genome sequencing and annotation.</title>
        <authorList>
            <consortium name="The Broad Institute Genomics Platform"/>
            <consortium name="The Broad Institute Genome Sequencing Center for Infectious Disease"/>
            <person name="Wu L."/>
            <person name="Ma J."/>
        </authorList>
    </citation>
    <scope>NUCLEOTIDE SEQUENCE [LARGE SCALE GENOMIC DNA]</scope>
    <source>
        <strain evidence="2">CGMCC 1.10106</strain>
    </source>
</reference>
<keyword evidence="2" id="KW-1185">Reference proteome</keyword>